<comment type="caution">
    <text evidence="9">The sequence shown here is derived from an EMBL/GenBank/DDBJ whole genome shotgun (WGS) entry which is preliminary data.</text>
</comment>
<dbReference type="Proteomes" id="UP000027451">
    <property type="component" value="Unassembled WGS sequence"/>
</dbReference>
<name>A0A656QHB0_9BURK</name>
<dbReference type="PANTHER" id="PTHR37937">
    <property type="entry name" value="CONJUGATIVE TRANSFER: DNA TRANSPORT"/>
    <property type="match status" value="1"/>
</dbReference>
<evidence type="ECO:0000256" key="1">
    <source>
        <dbReference type="ARBA" id="ARBA00004651"/>
    </source>
</evidence>
<dbReference type="GO" id="GO:0005886">
    <property type="term" value="C:plasma membrane"/>
    <property type="evidence" value="ECO:0007669"/>
    <property type="project" value="UniProtKB-SubCell"/>
</dbReference>
<feature type="transmembrane region" description="Helical" evidence="7">
    <location>
        <begin position="118"/>
        <end position="141"/>
    </location>
</feature>
<dbReference type="EMBL" id="JFHD01000018">
    <property type="protein sequence ID" value="KDR28465.1"/>
    <property type="molecule type" value="Genomic_DNA"/>
</dbReference>
<dbReference type="CDD" id="cd01127">
    <property type="entry name" value="TrwB_TraG_TraD_VirD4"/>
    <property type="match status" value="1"/>
</dbReference>
<evidence type="ECO:0000256" key="3">
    <source>
        <dbReference type="ARBA" id="ARBA00022692"/>
    </source>
</evidence>
<sequence length="672" mass="75132">MSEKIISDAGAGRALFLTRMKLTIHAVSMSLWAGAVPGLIVPIVLWMSCLSPRDVDIVKLNIVSHLVKQDTPRKWRIRDDAGQEQILTVIKSSGDPVQLLTAAQYRSVTTSISRPVTVFGYVMLSSMLCGLLGYLSVWWSLSRLGKRARENRRVDGVEELVEPKELSRLVRKEEAGPYTVLDVALPKSAPMQGIQFMGAQGTGKSLAIHDLMQQVFQRKRKCIIYDQSGEYFRAYFRPGKDYFFNPSMLGSVPWSIFKELQNTYDSNTLAHAFLPPKAGVVHGASAFFEDAARALFSVMTLRLRQRGAVYTRTIAEAILSMPEDELELLIQESVASSAVGGDSKGQRQGVISSIAIYLDGIAAVQDGEWTLRQFFEADDDARFFIVSTDDTKAMFAPLYRLLLAISFGIIAAKREICHYDRYWYFLDEVHVLGDIKLDETQATHRKYGVCVATGIQADTQYITSIGHERAKTLMNCFNTSVMLRANEPEMRDRMARRLGRMDMEVVSNGQALAVSDWRDGGSLNQGQQEKWLVMPDKIGKLKNCMAYVQVPGDYPATLVNYRHWLPAWYRPWARVNRLAARQDDPPRDPRFKIVVAEGQDALASVRAEAEAKRVEAEKAAAAKDAIERTGKWVVTDLETGEIMPAENHHEEALAEGADGDLNENSNDEGGLF</sequence>
<proteinExistence type="predicted"/>
<dbReference type="InterPro" id="IPR051539">
    <property type="entry name" value="T4SS-coupling_protein"/>
</dbReference>
<feature type="region of interest" description="Disordered" evidence="6">
    <location>
        <begin position="639"/>
        <end position="672"/>
    </location>
</feature>
<dbReference type="AlphaFoldDB" id="A0A656QHB0"/>
<dbReference type="InterPro" id="IPR027417">
    <property type="entry name" value="P-loop_NTPase"/>
</dbReference>
<reference evidence="9 10" key="1">
    <citation type="submission" date="2014-03" db="EMBL/GenBank/DDBJ databases">
        <title>Draft Genome Sequences of Four Burkholderia Strains.</title>
        <authorList>
            <person name="Liu X.Y."/>
            <person name="Li C.X."/>
            <person name="Xu J.H."/>
        </authorList>
    </citation>
    <scope>NUCLEOTIDE SEQUENCE [LARGE SCALE GENOMIC DNA]</scope>
    <source>
        <strain evidence="9 10">OP-1</strain>
    </source>
</reference>
<feature type="domain" description="Type IV secretion system coupling protein TraD DNA-binding" evidence="8">
    <location>
        <begin position="178"/>
        <end position="559"/>
    </location>
</feature>
<keyword evidence="10" id="KW-1185">Reference proteome</keyword>
<dbReference type="SUPFAM" id="SSF52540">
    <property type="entry name" value="P-loop containing nucleoside triphosphate hydrolases"/>
    <property type="match status" value="1"/>
</dbReference>
<evidence type="ECO:0000256" key="4">
    <source>
        <dbReference type="ARBA" id="ARBA00022989"/>
    </source>
</evidence>
<evidence type="ECO:0000313" key="10">
    <source>
        <dbReference type="Proteomes" id="UP000027451"/>
    </source>
</evidence>
<dbReference type="RefSeq" id="WP_051996577.1">
    <property type="nucleotide sequence ID" value="NZ_JFHD01000018.1"/>
</dbReference>
<evidence type="ECO:0000256" key="7">
    <source>
        <dbReference type="SAM" id="Phobius"/>
    </source>
</evidence>
<keyword evidence="4 7" id="KW-1133">Transmembrane helix</keyword>
<accession>A0A656QHB0</accession>
<dbReference type="InterPro" id="IPR019476">
    <property type="entry name" value="T4SS_TraD_DNA-bd"/>
</dbReference>
<keyword evidence="2" id="KW-1003">Cell membrane</keyword>
<evidence type="ECO:0000313" key="9">
    <source>
        <dbReference type="EMBL" id="KDR28465.1"/>
    </source>
</evidence>
<evidence type="ECO:0000256" key="6">
    <source>
        <dbReference type="SAM" id="MobiDB-lite"/>
    </source>
</evidence>
<evidence type="ECO:0000256" key="2">
    <source>
        <dbReference type="ARBA" id="ARBA00022475"/>
    </source>
</evidence>
<protein>
    <submittedName>
        <fullName evidence="9">Type IV secretory protein VirD4</fullName>
    </submittedName>
</protein>
<dbReference type="PANTHER" id="PTHR37937:SF1">
    <property type="entry name" value="CONJUGATIVE TRANSFER: DNA TRANSPORT"/>
    <property type="match status" value="1"/>
</dbReference>
<evidence type="ECO:0000256" key="5">
    <source>
        <dbReference type="ARBA" id="ARBA00023136"/>
    </source>
</evidence>
<gene>
    <name evidence="9" type="ORF">BG60_11000</name>
</gene>
<dbReference type="Gene3D" id="3.40.50.300">
    <property type="entry name" value="P-loop containing nucleotide triphosphate hydrolases"/>
    <property type="match status" value="2"/>
</dbReference>
<dbReference type="Pfam" id="PF10412">
    <property type="entry name" value="TrwB_AAD_bind"/>
    <property type="match status" value="1"/>
</dbReference>
<comment type="subcellular location">
    <subcellularLocation>
        <location evidence="1">Cell membrane</location>
        <topology evidence="1">Multi-pass membrane protein</topology>
    </subcellularLocation>
</comment>
<keyword evidence="3 7" id="KW-0812">Transmembrane</keyword>
<evidence type="ECO:0000259" key="8">
    <source>
        <dbReference type="Pfam" id="PF10412"/>
    </source>
</evidence>
<feature type="transmembrane region" description="Helical" evidence="7">
    <location>
        <begin position="22"/>
        <end position="46"/>
    </location>
</feature>
<dbReference type="OrthoDB" id="9803543at2"/>
<organism evidence="9 10">
    <name type="scientific">Caballeronia zhejiangensis</name>
    <dbReference type="NCBI Taxonomy" id="871203"/>
    <lineage>
        <taxon>Bacteria</taxon>
        <taxon>Pseudomonadati</taxon>
        <taxon>Pseudomonadota</taxon>
        <taxon>Betaproteobacteria</taxon>
        <taxon>Burkholderiales</taxon>
        <taxon>Burkholderiaceae</taxon>
        <taxon>Caballeronia</taxon>
    </lineage>
</organism>
<keyword evidence="5 7" id="KW-0472">Membrane</keyword>